<keyword evidence="3" id="KW-1185">Reference proteome</keyword>
<name>A0A4Z1K910_9HELO</name>
<evidence type="ECO:0000313" key="2">
    <source>
        <dbReference type="EMBL" id="TGO82593.1"/>
    </source>
</evidence>
<evidence type="ECO:0000259" key="1">
    <source>
        <dbReference type="PROSITE" id="PS50835"/>
    </source>
</evidence>
<accession>A0A4Z1K910</accession>
<feature type="domain" description="Ig-like" evidence="1">
    <location>
        <begin position="151"/>
        <end position="259"/>
    </location>
</feature>
<reference evidence="2 3" key="1">
    <citation type="submission" date="2017-12" db="EMBL/GenBank/DDBJ databases">
        <title>Comparative genomics of Botrytis spp.</title>
        <authorList>
            <person name="Valero-Jimenez C.A."/>
            <person name="Tapia P."/>
            <person name="Veloso J."/>
            <person name="Silva-Moreno E."/>
            <person name="Staats M."/>
            <person name="Valdes J.H."/>
            <person name="Van Kan J.A.L."/>
        </authorList>
    </citation>
    <scope>NUCLEOTIDE SEQUENCE [LARGE SCALE GENOMIC DNA]</scope>
    <source>
        <strain evidence="2 3">MUCL3349</strain>
    </source>
</reference>
<organism evidence="2 3">
    <name type="scientific">Botrytis porri</name>
    <dbReference type="NCBI Taxonomy" id="87229"/>
    <lineage>
        <taxon>Eukaryota</taxon>
        <taxon>Fungi</taxon>
        <taxon>Dikarya</taxon>
        <taxon>Ascomycota</taxon>
        <taxon>Pezizomycotina</taxon>
        <taxon>Leotiomycetes</taxon>
        <taxon>Helotiales</taxon>
        <taxon>Sclerotiniaceae</taxon>
        <taxon>Botrytis</taxon>
    </lineage>
</organism>
<protein>
    <recommendedName>
        <fullName evidence="1">Ig-like domain-containing protein</fullName>
    </recommendedName>
</protein>
<gene>
    <name evidence="2" type="ORF">BPOR_0797g00040</name>
</gene>
<dbReference type="EMBL" id="PQXO01000794">
    <property type="protein sequence ID" value="TGO82593.1"/>
    <property type="molecule type" value="Genomic_DNA"/>
</dbReference>
<proteinExistence type="predicted"/>
<dbReference type="PROSITE" id="PS50835">
    <property type="entry name" value="IG_LIKE"/>
    <property type="match status" value="1"/>
</dbReference>
<dbReference type="Proteomes" id="UP000297280">
    <property type="component" value="Unassembled WGS sequence"/>
</dbReference>
<comment type="caution">
    <text evidence="2">The sequence shown here is derived from an EMBL/GenBank/DDBJ whole genome shotgun (WGS) entry which is preliminary data.</text>
</comment>
<dbReference type="AlphaFoldDB" id="A0A4Z1K910"/>
<evidence type="ECO:0000313" key="3">
    <source>
        <dbReference type="Proteomes" id="UP000297280"/>
    </source>
</evidence>
<sequence>MAFVGSAISKVVASVATLQNETTFALSKFNLDFTIIKLEAPKDYKSVEESISSARKHNAEAGGLHKTARKLGALFDGKAPLAPELFRDYGTGVSELCEIERLNPTGKSRHALFSKHVGADSTSIWAAVTSGDGAVAVHLLACMIARMFTGPQAISLWMALIEKRKEEIGEGIANTTDQMKAIAAACAAQQEVRREEIADWDSSARSWIQSADLIKVKEHSRAMLMTDASGLEVNNESNTYRCVMQGWKDAMIAMNNLVTGIPQRVESGAALLGMTSWHLYPDLIVLQKGIELIKQRDNLVADTGILTVGLHTVGEPQGSVSWSLPLAYMQYYGTPRPGMDIEDIRDFATARTQCRDRSINALVDNIEQAIARKLVGLGQRHGDFVCDPSDHPSPVFGLSEMPMLFRASYCEFKGLCRRAQISNADGVIHYRHTEEGITVDEYTTIETVKRDLGDESLGYVRRHGLSGNTSLGKNIRRIPIANRYFRSSLIEPYRDKDCKKSKTRVYLQYWIGDRTTAEIVRIGREDTRLGLPTQGTKQMGESLSARSLNTMFKGADFDHIQLTEWLASTLKSKGYKQYVTSLQACASAAEIYTRLPDTTIESKIVEQSLTNARWIATTGSTSTSSLRLTFSRPQVFAYIAMFDSGTFNLDPEGLKEVFAISSGNSIFVASPLSCDPYEKPTGVEIQRVPGNIGYPGLSLLIPPPDPKILKPGLGNWQHLDYKPSRGVLEDNLLGTSIHLSFSGYELPLQSLDMNRDGYIMDRPVRLVEIIAQVFDRERWIADLDIMAALENIQLSRVICRANKEDTDIAYGTEYSILFDGDDLAAADDWDEILTLNGGSLSVMRATGSWLARLAATVINV</sequence>
<dbReference type="InterPro" id="IPR007110">
    <property type="entry name" value="Ig-like_dom"/>
</dbReference>